<organism evidence="3 4">
    <name type="scientific">Alienimonas californiensis</name>
    <dbReference type="NCBI Taxonomy" id="2527989"/>
    <lineage>
        <taxon>Bacteria</taxon>
        <taxon>Pseudomonadati</taxon>
        <taxon>Planctomycetota</taxon>
        <taxon>Planctomycetia</taxon>
        <taxon>Planctomycetales</taxon>
        <taxon>Planctomycetaceae</taxon>
        <taxon>Alienimonas</taxon>
    </lineage>
</organism>
<dbReference type="RefSeq" id="WP_145358140.1">
    <property type="nucleotide sequence ID" value="NZ_CP036265.1"/>
</dbReference>
<evidence type="ECO:0000256" key="1">
    <source>
        <dbReference type="SAM" id="MobiDB-lite"/>
    </source>
</evidence>
<keyword evidence="2" id="KW-0472">Membrane</keyword>
<dbReference type="EMBL" id="CP036265">
    <property type="protein sequence ID" value="QDT15330.1"/>
    <property type="molecule type" value="Genomic_DNA"/>
</dbReference>
<keyword evidence="2" id="KW-1133">Transmembrane helix</keyword>
<evidence type="ECO:0000313" key="3">
    <source>
        <dbReference type="EMBL" id="QDT15330.1"/>
    </source>
</evidence>
<feature type="region of interest" description="Disordered" evidence="1">
    <location>
        <begin position="1"/>
        <end position="21"/>
    </location>
</feature>
<feature type="compositionally biased region" description="Basic and acidic residues" evidence="1">
    <location>
        <begin position="106"/>
        <end position="118"/>
    </location>
</feature>
<gene>
    <name evidence="3" type="ORF">CA12_14140</name>
</gene>
<evidence type="ECO:0000313" key="4">
    <source>
        <dbReference type="Proteomes" id="UP000318741"/>
    </source>
</evidence>
<dbReference type="Proteomes" id="UP000318741">
    <property type="component" value="Chromosome"/>
</dbReference>
<feature type="transmembrane region" description="Helical" evidence="2">
    <location>
        <begin position="70"/>
        <end position="88"/>
    </location>
</feature>
<name>A0A517P7J1_9PLAN</name>
<feature type="region of interest" description="Disordered" evidence="1">
    <location>
        <begin position="97"/>
        <end position="118"/>
    </location>
</feature>
<protein>
    <submittedName>
        <fullName evidence="3">Uncharacterized protein</fullName>
    </submittedName>
</protein>
<keyword evidence="4" id="KW-1185">Reference proteome</keyword>
<accession>A0A517P7J1</accession>
<evidence type="ECO:0000256" key="2">
    <source>
        <dbReference type="SAM" id="Phobius"/>
    </source>
</evidence>
<keyword evidence="2" id="KW-0812">Transmembrane</keyword>
<dbReference type="KEGG" id="acaf:CA12_14140"/>
<sequence>MSGLRSFRRNARRLRRTRRRSARTARGRFRLALALFGLRVAGGAAAVVGGIALVVWTLSLPEGERPRSRRGGGITAGLALIAVGVILLRSARRQARGGAAFGPGDLFDHRDDARPPDA</sequence>
<proteinExistence type="predicted"/>
<reference evidence="3 4" key="1">
    <citation type="submission" date="2019-02" db="EMBL/GenBank/DDBJ databases">
        <title>Deep-cultivation of Planctomycetes and their phenomic and genomic characterization uncovers novel biology.</title>
        <authorList>
            <person name="Wiegand S."/>
            <person name="Jogler M."/>
            <person name="Boedeker C."/>
            <person name="Pinto D."/>
            <person name="Vollmers J."/>
            <person name="Rivas-Marin E."/>
            <person name="Kohn T."/>
            <person name="Peeters S.H."/>
            <person name="Heuer A."/>
            <person name="Rast P."/>
            <person name="Oberbeckmann S."/>
            <person name="Bunk B."/>
            <person name="Jeske O."/>
            <person name="Meyerdierks A."/>
            <person name="Storesund J.E."/>
            <person name="Kallscheuer N."/>
            <person name="Luecker S."/>
            <person name="Lage O.M."/>
            <person name="Pohl T."/>
            <person name="Merkel B.J."/>
            <person name="Hornburger P."/>
            <person name="Mueller R.-W."/>
            <person name="Bruemmer F."/>
            <person name="Labrenz M."/>
            <person name="Spormann A.M."/>
            <person name="Op den Camp H."/>
            <person name="Overmann J."/>
            <person name="Amann R."/>
            <person name="Jetten M.S.M."/>
            <person name="Mascher T."/>
            <person name="Medema M.H."/>
            <person name="Devos D.P."/>
            <person name="Kaster A.-K."/>
            <person name="Ovreas L."/>
            <person name="Rohde M."/>
            <person name="Galperin M.Y."/>
            <person name="Jogler C."/>
        </authorList>
    </citation>
    <scope>NUCLEOTIDE SEQUENCE [LARGE SCALE GENOMIC DNA]</scope>
    <source>
        <strain evidence="3 4">CA12</strain>
    </source>
</reference>
<dbReference type="AlphaFoldDB" id="A0A517P7J1"/>